<dbReference type="OrthoDB" id="2976199at2759"/>
<dbReference type="EMBL" id="JACAZF010000011">
    <property type="protein sequence ID" value="KAF7292610.1"/>
    <property type="molecule type" value="Genomic_DNA"/>
</dbReference>
<reference evidence="2" key="1">
    <citation type="submission" date="2020-05" db="EMBL/GenBank/DDBJ databases">
        <title>Mycena genomes resolve the evolution of fungal bioluminescence.</title>
        <authorList>
            <person name="Tsai I.J."/>
        </authorList>
    </citation>
    <scope>NUCLEOTIDE SEQUENCE</scope>
    <source>
        <strain evidence="2">171206Taipei</strain>
    </source>
</reference>
<feature type="compositionally biased region" description="Basic residues" evidence="1">
    <location>
        <begin position="69"/>
        <end position="86"/>
    </location>
</feature>
<feature type="compositionally biased region" description="Basic residues" evidence="1">
    <location>
        <begin position="236"/>
        <end position="246"/>
    </location>
</feature>
<comment type="caution">
    <text evidence="2">The sequence shown here is derived from an EMBL/GenBank/DDBJ whole genome shotgun (WGS) entry which is preliminary data.</text>
</comment>
<keyword evidence="3" id="KW-1185">Reference proteome</keyword>
<organism evidence="2 3">
    <name type="scientific">Mycena indigotica</name>
    <dbReference type="NCBI Taxonomy" id="2126181"/>
    <lineage>
        <taxon>Eukaryota</taxon>
        <taxon>Fungi</taxon>
        <taxon>Dikarya</taxon>
        <taxon>Basidiomycota</taxon>
        <taxon>Agaricomycotina</taxon>
        <taxon>Agaricomycetes</taxon>
        <taxon>Agaricomycetidae</taxon>
        <taxon>Agaricales</taxon>
        <taxon>Marasmiineae</taxon>
        <taxon>Mycenaceae</taxon>
        <taxon>Mycena</taxon>
    </lineage>
</organism>
<feature type="region of interest" description="Disordered" evidence="1">
    <location>
        <begin position="202"/>
        <end position="246"/>
    </location>
</feature>
<dbReference type="RefSeq" id="XP_037215038.1">
    <property type="nucleotide sequence ID" value="XM_037368112.1"/>
</dbReference>
<accession>A0A8H6S3P7</accession>
<feature type="region of interest" description="Disordered" evidence="1">
    <location>
        <begin position="1"/>
        <end position="162"/>
    </location>
</feature>
<protein>
    <submittedName>
        <fullName evidence="2">Uncharacterized protein</fullName>
    </submittedName>
</protein>
<gene>
    <name evidence="2" type="ORF">MIND_01158900</name>
</gene>
<feature type="compositionally biased region" description="Basic residues" evidence="1">
    <location>
        <begin position="124"/>
        <end position="144"/>
    </location>
</feature>
<name>A0A8H6S3P7_9AGAR</name>
<dbReference type="Proteomes" id="UP000636479">
    <property type="component" value="Unassembled WGS sequence"/>
</dbReference>
<feature type="compositionally biased region" description="Polar residues" evidence="1">
    <location>
        <begin position="145"/>
        <end position="157"/>
    </location>
</feature>
<proteinExistence type="predicted"/>
<dbReference type="AlphaFoldDB" id="A0A8H6S3P7"/>
<evidence type="ECO:0000256" key="1">
    <source>
        <dbReference type="SAM" id="MobiDB-lite"/>
    </source>
</evidence>
<evidence type="ECO:0000313" key="3">
    <source>
        <dbReference type="Proteomes" id="UP000636479"/>
    </source>
</evidence>
<dbReference type="GeneID" id="59350628"/>
<feature type="compositionally biased region" description="Polar residues" evidence="1">
    <location>
        <begin position="105"/>
        <end position="122"/>
    </location>
</feature>
<sequence length="246" mass="27361">MTEYDYSPEGYRQFQRTQERISNWADDTAQQAHKYKNPFLPRSDADFRGNEFYGKGSGSGSKSGSASSSRRHTPSGHHHHSSRSKPTRSYSQGVVAQPTARAPARSNTIAVSPHDSISQIGTRQRARSHSPSRHRSSSGKHHRSGTTTYVINPQPQYGYTGAPYVQSPGGYYAAPQPQPQAQPQPAAYVVYPRGKVQIVYPEPQQYTSYPPAAHPSQEHHSGFFSKIFNRSGSGSRRSRSLSRSRR</sequence>
<evidence type="ECO:0000313" key="2">
    <source>
        <dbReference type="EMBL" id="KAF7292610.1"/>
    </source>
</evidence>